<sequence length="276" mass="30009">MSTLVPIGEFSLMTNLSRKALRIYHELGLLEPAEVDQHNGYRYYATDQIGTAQLIRRFRDLGMGIPEVKAVLAAPDEDSRNALLTAHLHRMEAHLRQTADTVAALRDLLSPHPAAVDVSFQTFDALPAWSISSAVGSDDLGAWFADSLDRLITAARRKAIPVTGPLGGVFERELVSDEFGRMTLFVPTPAVDPPPGVAAVTIPGGDYAVLTHHGSHHEADRAYGELGRYVSEQVIGAPGLIRERYLPIDPAADALDVRFGAPESRTEICWPVVSRA</sequence>
<dbReference type="PROSITE" id="PS50937">
    <property type="entry name" value="HTH_MERR_2"/>
    <property type="match status" value="1"/>
</dbReference>
<dbReference type="AlphaFoldDB" id="A0A917RZF7"/>
<dbReference type="InterPro" id="IPR000551">
    <property type="entry name" value="MerR-type_HTH_dom"/>
</dbReference>
<dbReference type="InterPro" id="IPR009061">
    <property type="entry name" value="DNA-bd_dom_put_sf"/>
</dbReference>
<keyword evidence="4" id="KW-1185">Reference proteome</keyword>
<dbReference type="Pfam" id="PF13411">
    <property type="entry name" value="MerR_1"/>
    <property type="match status" value="1"/>
</dbReference>
<dbReference type="SUPFAM" id="SSF55136">
    <property type="entry name" value="Probable bacterial effector-binding domain"/>
    <property type="match status" value="1"/>
</dbReference>
<evidence type="ECO:0000313" key="3">
    <source>
        <dbReference type="EMBL" id="GGL46915.1"/>
    </source>
</evidence>
<dbReference type="EMBL" id="BMMZ01000001">
    <property type="protein sequence ID" value="GGL46915.1"/>
    <property type="molecule type" value="Genomic_DNA"/>
</dbReference>
<organism evidence="3 4">
    <name type="scientific">Microlunatus endophyticus</name>
    <dbReference type="NCBI Taxonomy" id="1716077"/>
    <lineage>
        <taxon>Bacteria</taxon>
        <taxon>Bacillati</taxon>
        <taxon>Actinomycetota</taxon>
        <taxon>Actinomycetes</taxon>
        <taxon>Propionibacteriales</taxon>
        <taxon>Propionibacteriaceae</taxon>
        <taxon>Microlunatus</taxon>
    </lineage>
</organism>
<dbReference type="GO" id="GO:0003677">
    <property type="term" value="F:DNA binding"/>
    <property type="evidence" value="ECO:0007669"/>
    <property type="project" value="UniProtKB-KW"/>
</dbReference>
<dbReference type="Gene3D" id="1.10.1660.10">
    <property type="match status" value="1"/>
</dbReference>
<dbReference type="PANTHER" id="PTHR30204">
    <property type="entry name" value="REDOX-CYCLING DRUG-SENSING TRANSCRIPTIONAL ACTIVATOR SOXR"/>
    <property type="match status" value="1"/>
</dbReference>
<dbReference type="SMART" id="SM00871">
    <property type="entry name" value="AraC_E_bind"/>
    <property type="match status" value="1"/>
</dbReference>
<comment type="caution">
    <text evidence="3">The sequence shown here is derived from an EMBL/GenBank/DDBJ whole genome shotgun (WGS) entry which is preliminary data.</text>
</comment>
<dbReference type="InterPro" id="IPR029442">
    <property type="entry name" value="GyrI-like"/>
</dbReference>
<gene>
    <name evidence="3" type="ORF">GCM10011575_00940</name>
</gene>
<dbReference type="SUPFAM" id="SSF46955">
    <property type="entry name" value="Putative DNA-binding domain"/>
    <property type="match status" value="1"/>
</dbReference>
<dbReference type="InterPro" id="IPR011256">
    <property type="entry name" value="Reg_factor_effector_dom_sf"/>
</dbReference>
<evidence type="ECO:0000259" key="2">
    <source>
        <dbReference type="PROSITE" id="PS50937"/>
    </source>
</evidence>
<name>A0A917RZF7_9ACTN</name>
<reference evidence="3" key="2">
    <citation type="submission" date="2020-09" db="EMBL/GenBank/DDBJ databases">
        <authorList>
            <person name="Sun Q."/>
            <person name="Zhou Y."/>
        </authorList>
    </citation>
    <scope>NUCLEOTIDE SEQUENCE</scope>
    <source>
        <strain evidence="3">CGMCC 4.7306</strain>
    </source>
</reference>
<dbReference type="InterPro" id="IPR010499">
    <property type="entry name" value="AraC_E-bd"/>
</dbReference>
<accession>A0A917RZF7</accession>
<feature type="domain" description="HTH merR-type" evidence="2">
    <location>
        <begin position="4"/>
        <end position="74"/>
    </location>
</feature>
<proteinExistence type="predicted"/>
<dbReference type="GO" id="GO:0003700">
    <property type="term" value="F:DNA-binding transcription factor activity"/>
    <property type="evidence" value="ECO:0007669"/>
    <property type="project" value="InterPro"/>
</dbReference>
<dbReference type="Pfam" id="PF06445">
    <property type="entry name" value="GyrI-like"/>
    <property type="match status" value="1"/>
</dbReference>
<evidence type="ECO:0000256" key="1">
    <source>
        <dbReference type="ARBA" id="ARBA00023125"/>
    </source>
</evidence>
<evidence type="ECO:0000313" key="4">
    <source>
        <dbReference type="Proteomes" id="UP000613840"/>
    </source>
</evidence>
<dbReference type="InterPro" id="IPR047057">
    <property type="entry name" value="MerR_fam"/>
</dbReference>
<dbReference type="SMART" id="SM00422">
    <property type="entry name" value="HTH_MERR"/>
    <property type="match status" value="1"/>
</dbReference>
<protein>
    <submittedName>
        <fullName evidence="3">MerR family transcriptional regulator</fullName>
    </submittedName>
</protein>
<dbReference type="Proteomes" id="UP000613840">
    <property type="component" value="Unassembled WGS sequence"/>
</dbReference>
<keyword evidence="1" id="KW-0238">DNA-binding</keyword>
<dbReference type="RefSeq" id="WP_188893783.1">
    <property type="nucleotide sequence ID" value="NZ_BMMZ01000001.1"/>
</dbReference>
<dbReference type="Gene3D" id="3.20.80.10">
    <property type="entry name" value="Regulatory factor, effector binding domain"/>
    <property type="match status" value="1"/>
</dbReference>
<dbReference type="PANTHER" id="PTHR30204:SF97">
    <property type="entry name" value="MERR FAMILY REGULATORY PROTEIN"/>
    <property type="match status" value="1"/>
</dbReference>
<reference evidence="3" key="1">
    <citation type="journal article" date="2014" name="Int. J. Syst. Evol. Microbiol.">
        <title>Complete genome sequence of Corynebacterium casei LMG S-19264T (=DSM 44701T), isolated from a smear-ripened cheese.</title>
        <authorList>
            <consortium name="US DOE Joint Genome Institute (JGI-PGF)"/>
            <person name="Walter F."/>
            <person name="Albersmeier A."/>
            <person name="Kalinowski J."/>
            <person name="Ruckert C."/>
        </authorList>
    </citation>
    <scope>NUCLEOTIDE SEQUENCE</scope>
    <source>
        <strain evidence="3">CGMCC 4.7306</strain>
    </source>
</reference>
<dbReference type="CDD" id="cd01107">
    <property type="entry name" value="HTH_BmrR"/>
    <property type="match status" value="1"/>
</dbReference>